<sequence>MCTVNFLFFFHSIKSLPKIAYQIYSLDSLTTVFLFCLKWRWKIGEIDN</sequence>
<reference evidence="1" key="1">
    <citation type="journal article" date="2021" name="Proc. Natl. Acad. Sci. U.S.A.">
        <title>A Catalog of Tens of Thousands of Viruses from Human Metagenomes Reveals Hidden Associations with Chronic Diseases.</title>
        <authorList>
            <person name="Tisza M.J."/>
            <person name="Buck C.B."/>
        </authorList>
    </citation>
    <scope>NUCLEOTIDE SEQUENCE</scope>
    <source>
        <strain evidence="1">Ctxyw6</strain>
    </source>
</reference>
<protein>
    <submittedName>
        <fullName evidence="1">Uncharacterized protein</fullName>
    </submittedName>
</protein>
<dbReference type="EMBL" id="BK015963">
    <property type="protein sequence ID" value="DAF87554.1"/>
    <property type="molecule type" value="Genomic_DNA"/>
</dbReference>
<accession>A0A8S5TZE9</accession>
<organism evidence="1">
    <name type="scientific">Siphoviridae sp. ctxyw6</name>
    <dbReference type="NCBI Taxonomy" id="2825742"/>
    <lineage>
        <taxon>Viruses</taxon>
        <taxon>Duplodnaviria</taxon>
        <taxon>Heunggongvirae</taxon>
        <taxon>Uroviricota</taxon>
        <taxon>Caudoviricetes</taxon>
    </lineage>
</organism>
<proteinExistence type="predicted"/>
<name>A0A8S5TZE9_9CAUD</name>
<evidence type="ECO:0000313" key="1">
    <source>
        <dbReference type="EMBL" id="DAF87554.1"/>
    </source>
</evidence>